<evidence type="ECO:0000313" key="2">
    <source>
        <dbReference type="Proteomes" id="UP000324797"/>
    </source>
</evidence>
<protein>
    <submittedName>
        <fullName evidence="1">Uncharacterized protein</fullName>
    </submittedName>
</protein>
<proteinExistence type="predicted"/>
<dbReference type="AlphaFoldDB" id="A0A5S4YWV6"/>
<keyword evidence="2" id="KW-1185">Reference proteome</keyword>
<reference evidence="1 2" key="1">
    <citation type="submission" date="2019-08" db="EMBL/GenBank/DDBJ databases">
        <title>Bradyrhizobium hipponensis sp. nov., a rhizobium isolated from a Lupinus angustifolius root nodule in Tunisia.</title>
        <authorList>
            <person name="Off K."/>
            <person name="Rejili M."/>
            <person name="Mars M."/>
            <person name="Brachmann A."/>
            <person name="Marin M."/>
        </authorList>
    </citation>
    <scope>NUCLEOTIDE SEQUENCE [LARGE SCALE GENOMIC DNA]</scope>
    <source>
        <strain evidence="2">aSej3</strain>
    </source>
</reference>
<accession>A0A5S4YWV6</accession>
<evidence type="ECO:0000313" key="1">
    <source>
        <dbReference type="EMBL" id="TYO65409.1"/>
    </source>
</evidence>
<dbReference type="Proteomes" id="UP000324797">
    <property type="component" value="Unassembled WGS sequence"/>
</dbReference>
<organism evidence="1 2">
    <name type="scientific">Bradyrhizobium hipponense</name>
    <dbReference type="NCBI Taxonomy" id="2605638"/>
    <lineage>
        <taxon>Bacteria</taxon>
        <taxon>Pseudomonadati</taxon>
        <taxon>Pseudomonadota</taxon>
        <taxon>Alphaproteobacteria</taxon>
        <taxon>Hyphomicrobiales</taxon>
        <taxon>Nitrobacteraceae</taxon>
        <taxon>Bradyrhizobium</taxon>
    </lineage>
</organism>
<dbReference type="RefSeq" id="WP_148740343.1">
    <property type="nucleotide sequence ID" value="NZ_VSTH01000051.1"/>
</dbReference>
<dbReference type="EMBL" id="VSTH01000051">
    <property type="protein sequence ID" value="TYO65409.1"/>
    <property type="molecule type" value="Genomic_DNA"/>
</dbReference>
<name>A0A5S4YWV6_9BRAD</name>
<comment type="caution">
    <text evidence="1">The sequence shown here is derived from an EMBL/GenBank/DDBJ whole genome shotgun (WGS) entry which is preliminary data.</text>
</comment>
<gene>
    <name evidence="1" type="ORF">FXV83_15855</name>
</gene>
<sequence length="115" mass="12832">MSDQQNTEQELLSFVREARKFLTLVESPTWAGSAELTDEEHVAEMATHLAKSRERLDLPERTVMHSVRNSDDLVLAMTGNTPAAAERARFLTGLLTALPRLLDAIEERVITKEAA</sequence>